<dbReference type="Proteomes" id="UP000663851">
    <property type="component" value="Unassembled WGS sequence"/>
</dbReference>
<dbReference type="AlphaFoldDB" id="A0A819YDT8"/>
<dbReference type="InterPro" id="IPR002867">
    <property type="entry name" value="IBR_dom"/>
</dbReference>
<sequence length="925" mass="107020">MNYLDLNDGLDEIDHALTNTQTTTTTANLSTVVNQQSKDLSDWRNIQLGTASTIFDRLWMPTTMNSWTTPNTPVYPSPYNQQTTSTYPWTTSINNQSWPMTTFPTNTTLPFINFDSPQQSFTPSDTTNDIIDLTTNTIVNLSTPVRGFIPVQPHPYSYLTPPVPPYQNPIPPLQVSEPTTTQQQPQIEAELILVPETDLEEILEHIEAVIPDIDIDAARRTITAMNPIPSINEIVTSFLDNGYTKKAKKSFDHERNISLKRSWSETMDDVPKFLSTYSDPVTFFFDTQRKQSESYINHAKAFIVRAFPAIDKSILEQTLQEENHHFLSTVRKLERQFNIRTNAFLQRTAIRKSLDMLDAAIGGVGRVPSTSWLIKNNKFIYAIPHTPCEEFYDELRFAKNEIRIRRFLGKVSKDHEKRVKRAKKDNETLDCNICCREDLLIDDMVECSVGHLYCRNCVRTHIDLCFKEGKCRFVCVENLCPGEYTMRLVSELLPPKDLNRLNRRIQEENIRQAEIDGLECCSYCPYAVIVDNPDDKVFRCLNPECMKETCRLCKEPNHIPLRCNEVEKGVELEMRKFIEEHVTEAMIRKCPRCTQRFYKVEGCNKMTCSSCGLFICYVCRETINGYDHFTNNERCTLSNQSEKIHYEEMLEAYRNAKNEYLRLHPEAHDMVLRYDPISHLKNSTDDLTSMTSSNDALRSVPRTTTTTSIKHLYSDEENNEQIRGQVFSALRYLHHDFEFYLPLVYIKRRILELSMETYLNELKINGAYHGYDRLYRWRMSDIRKTTTDYDSSCRELIKVDDFLSRTTDINDRVKEIFVNGILPISDTMLIFEENGTRDQPVLTLASRDEHWTETSLTGLNILLNLLSYFNVLFCGPGWEGSDLVGFSLPVMNTIIDKSYEIIPLCRATSIVLDDLEGVDEKVPLW</sequence>
<dbReference type="CDD" id="cd20339">
    <property type="entry name" value="BRcat_RBR_RNF216"/>
    <property type="match status" value="1"/>
</dbReference>
<keyword evidence="4" id="KW-0677">Repeat</keyword>
<dbReference type="Pfam" id="PF26200">
    <property type="entry name" value="Rcat_RNF216"/>
    <property type="match status" value="1"/>
</dbReference>
<dbReference type="SMART" id="SM00647">
    <property type="entry name" value="IBR"/>
    <property type="match status" value="2"/>
</dbReference>
<evidence type="ECO:0000256" key="4">
    <source>
        <dbReference type="ARBA" id="ARBA00022737"/>
    </source>
</evidence>
<dbReference type="InterPro" id="IPR051628">
    <property type="entry name" value="LUBAC_E3_Ligases"/>
</dbReference>
<dbReference type="EMBL" id="CAJOBO010000186">
    <property type="protein sequence ID" value="CAF4155943.1"/>
    <property type="molecule type" value="Genomic_DNA"/>
</dbReference>
<evidence type="ECO:0000256" key="6">
    <source>
        <dbReference type="ARBA" id="ARBA00022786"/>
    </source>
</evidence>
<keyword evidence="7" id="KW-0862">Zinc</keyword>
<dbReference type="InterPro" id="IPR013083">
    <property type="entry name" value="Znf_RING/FYVE/PHD"/>
</dbReference>
<protein>
    <recommendedName>
        <fullName evidence="8">RING-type domain-containing protein</fullName>
    </recommendedName>
</protein>
<dbReference type="GO" id="GO:0008270">
    <property type="term" value="F:zinc ion binding"/>
    <property type="evidence" value="ECO:0007669"/>
    <property type="project" value="UniProtKB-KW"/>
</dbReference>
<evidence type="ECO:0000313" key="10">
    <source>
        <dbReference type="Proteomes" id="UP000663851"/>
    </source>
</evidence>
<dbReference type="InterPro" id="IPR047545">
    <property type="entry name" value="BRcat_RBR_RNF216"/>
</dbReference>
<dbReference type="PANTHER" id="PTHR22770">
    <property type="entry name" value="UBIQUITIN CONJUGATING ENZYME 7 INTERACTING PROTEIN-RELATED"/>
    <property type="match status" value="1"/>
</dbReference>
<gene>
    <name evidence="9" type="ORF">HFQ381_LOCUS4650</name>
</gene>
<organism evidence="9 10">
    <name type="scientific">Rotaria socialis</name>
    <dbReference type="NCBI Taxonomy" id="392032"/>
    <lineage>
        <taxon>Eukaryota</taxon>
        <taxon>Metazoa</taxon>
        <taxon>Spiralia</taxon>
        <taxon>Gnathifera</taxon>
        <taxon>Rotifera</taxon>
        <taxon>Eurotatoria</taxon>
        <taxon>Bdelloidea</taxon>
        <taxon>Philodinida</taxon>
        <taxon>Philodinidae</taxon>
        <taxon>Rotaria</taxon>
    </lineage>
</organism>
<keyword evidence="3" id="KW-0479">Metal-binding</keyword>
<keyword evidence="5" id="KW-0863">Zinc-finger</keyword>
<evidence type="ECO:0000256" key="1">
    <source>
        <dbReference type="ARBA" id="ARBA00004906"/>
    </source>
</evidence>
<comment type="pathway">
    <text evidence="1">Protein modification; protein ubiquitination.</text>
</comment>
<accession>A0A819YDT8</accession>
<comment type="caution">
    <text evidence="9">The sequence shown here is derived from an EMBL/GenBank/DDBJ whole genome shotgun (WGS) entry which is preliminary data.</text>
</comment>
<keyword evidence="2" id="KW-0808">Transferase</keyword>
<dbReference type="SUPFAM" id="SSF57850">
    <property type="entry name" value="RING/U-box"/>
    <property type="match status" value="2"/>
</dbReference>
<evidence type="ECO:0000256" key="2">
    <source>
        <dbReference type="ARBA" id="ARBA00022679"/>
    </source>
</evidence>
<evidence type="ECO:0000256" key="5">
    <source>
        <dbReference type="ARBA" id="ARBA00022771"/>
    </source>
</evidence>
<dbReference type="Gene3D" id="3.30.40.10">
    <property type="entry name" value="Zinc/RING finger domain, C3HC4 (zinc finger)"/>
    <property type="match status" value="1"/>
</dbReference>
<evidence type="ECO:0000256" key="7">
    <source>
        <dbReference type="ARBA" id="ARBA00022833"/>
    </source>
</evidence>
<keyword evidence="6" id="KW-0833">Ubl conjugation pathway</keyword>
<proteinExistence type="predicted"/>
<dbReference type="GO" id="GO:0016740">
    <property type="term" value="F:transferase activity"/>
    <property type="evidence" value="ECO:0007669"/>
    <property type="project" value="UniProtKB-KW"/>
</dbReference>
<evidence type="ECO:0000313" key="9">
    <source>
        <dbReference type="EMBL" id="CAF4155943.1"/>
    </source>
</evidence>
<dbReference type="Gene3D" id="1.20.120.1750">
    <property type="match status" value="1"/>
</dbReference>
<reference evidence="9" key="1">
    <citation type="submission" date="2021-02" db="EMBL/GenBank/DDBJ databases">
        <authorList>
            <person name="Nowell W R."/>
        </authorList>
    </citation>
    <scope>NUCLEOTIDE SEQUENCE</scope>
</reference>
<dbReference type="PANTHER" id="PTHR22770:SF47">
    <property type="entry name" value="E3 UBIQUITIN-PROTEIN LIGASE RNF216"/>
    <property type="match status" value="1"/>
</dbReference>
<dbReference type="PROSITE" id="PS51873">
    <property type="entry name" value="TRIAD"/>
    <property type="match status" value="1"/>
</dbReference>
<feature type="domain" description="RING-type" evidence="8">
    <location>
        <begin position="427"/>
        <end position="639"/>
    </location>
</feature>
<evidence type="ECO:0000256" key="3">
    <source>
        <dbReference type="ARBA" id="ARBA00022723"/>
    </source>
</evidence>
<dbReference type="InterPro" id="IPR044066">
    <property type="entry name" value="TRIAD_supradom"/>
</dbReference>
<dbReference type="InterPro" id="IPR047546">
    <property type="entry name" value="Rcat_RBR_RNF216"/>
</dbReference>
<name>A0A819YDT8_9BILA</name>
<dbReference type="CDD" id="cd20353">
    <property type="entry name" value="Rcat_RBR_RNF216"/>
    <property type="match status" value="1"/>
</dbReference>
<evidence type="ECO:0000259" key="8">
    <source>
        <dbReference type="PROSITE" id="PS51873"/>
    </source>
</evidence>